<reference evidence="2 3" key="1">
    <citation type="submission" date="2018-10" db="EMBL/GenBank/DDBJ databases">
        <title>Natronolimnobius sp. XQ-INN 246 isolated from Inner Mongolia Autonomous Region of China.</title>
        <authorList>
            <person name="Xue Q."/>
        </authorList>
    </citation>
    <scope>NUCLEOTIDE SEQUENCE [LARGE SCALE GENOMIC DNA]</scope>
    <source>
        <strain evidence="2 3">XQ-INN 246</strain>
    </source>
</reference>
<keyword evidence="3" id="KW-1185">Reference proteome</keyword>
<comment type="caution">
    <text evidence="2">The sequence shown here is derived from an EMBL/GenBank/DDBJ whole genome shotgun (WGS) entry which is preliminary data.</text>
</comment>
<name>A0A4V3VKT4_9EURY</name>
<dbReference type="RefSeq" id="WP_141466602.1">
    <property type="nucleotide sequence ID" value="NZ_RBZW01000076.1"/>
</dbReference>
<dbReference type="EMBL" id="RBZW01000076">
    <property type="protein sequence ID" value="THE62967.1"/>
    <property type="molecule type" value="Genomic_DNA"/>
</dbReference>
<evidence type="ECO:0000313" key="3">
    <source>
        <dbReference type="Proteomes" id="UP000318864"/>
    </source>
</evidence>
<protein>
    <submittedName>
        <fullName evidence="2">Uncharacterized protein</fullName>
    </submittedName>
</protein>
<dbReference type="Proteomes" id="UP000318864">
    <property type="component" value="Unassembled WGS sequence"/>
</dbReference>
<accession>A0A4V3VKT4</accession>
<keyword evidence="1" id="KW-1133">Transmembrane helix</keyword>
<proteinExistence type="predicted"/>
<keyword evidence="1" id="KW-0812">Transmembrane</keyword>
<dbReference type="AlphaFoldDB" id="A0A4V3VKT4"/>
<feature type="transmembrane region" description="Helical" evidence="1">
    <location>
        <begin position="48"/>
        <end position="64"/>
    </location>
</feature>
<evidence type="ECO:0000313" key="2">
    <source>
        <dbReference type="EMBL" id="THE62967.1"/>
    </source>
</evidence>
<sequence length="75" mass="7585">MGNESNGGRASAFPDGFAVPITGLLAFLFALLAGMTVSQAVSGSASDLATPVIFALASLLCVWLRQRAIASKDAA</sequence>
<evidence type="ECO:0000256" key="1">
    <source>
        <dbReference type="SAM" id="Phobius"/>
    </source>
</evidence>
<organism evidence="2 3">
    <name type="scientific">Salinadaptatus halalkaliphilus</name>
    <dbReference type="NCBI Taxonomy" id="2419781"/>
    <lineage>
        <taxon>Archaea</taxon>
        <taxon>Methanobacteriati</taxon>
        <taxon>Methanobacteriota</taxon>
        <taxon>Stenosarchaea group</taxon>
        <taxon>Halobacteria</taxon>
        <taxon>Halobacteriales</taxon>
        <taxon>Natrialbaceae</taxon>
        <taxon>Salinadaptatus</taxon>
    </lineage>
</organism>
<dbReference type="OrthoDB" id="201437at2157"/>
<gene>
    <name evidence="2" type="ORF">D8Y22_21190</name>
</gene>
<keyword evidence="1" id="KW-0472">Membrane</keyword>
<feature type="transmembrane region" description="Helical" evidence="1">
    <location>
        <begin position="12"/>
        <end position="36"/>
    </location>
</feature>